<evidence type="ECO:0000256" key="1">
    <source>
        <dbReference type="ARBA" id="ARBA00038283"/>
    </source>
</evidence>
<dbReference type="InterPro" id="IPR000525">
    <property type="entry name" value="Initiator_Rep_WH1"/>
</dbReference>
<dbReference type="GO" id="GO:0006270">
    <property type="term" value="P:DNA replication initiation"/>
    <property type="evidence" value="ECO:0007669"/>
    <property type="project" value="InterPro"/>
</dbReference>
<name>A0AB35C0S5_9GAMM</name>
<dbReference type="Gene3D" id="1.10.10.10">
    <property type="entry name" value="Winged helix-like DNA-binding domain superfamily/Winged helix DNA-binding domain"/>
    <property type="match status" value="2"/>
</dbReference>
<dbReference type="Pfam" id="PF01051">
    <property type="entry name" value="Rep3_N"/>
    <property type="match status" value="1"/>
</dbReference>
<feature type="domain" description="Initiator Rep protein WH1" evidence="2">
    <location>
        <begin position="8"/>
        <end position="155"/>
    </location>
</feature>
<proteinExistence type="inferred from homology"/>
<dbReference type="RefSeq" id="WP_213404354.1">
    <property type="nucleotide sequence ID" value="NZ_JAGIBT010000024.1"/>
</dbReference>
<accession>A0AB35C0S5</accession>
<reference evidence="3" key="1">
    <citation type="submission" date="2021-03" db="EMBL/GenBank/DDBJ databases">
        <title>Identification and antibiotic profiling of Wohlfahrtiimonas chitiniclastica, an underestimated human pathogen.</title>
        <authorList>
            <person name="Kopf A."/>
            <person name="Bunk B."/>
            <person name="Coldewey S."/>
            <person name="Gunzer F."/>
            <person name="Riedel T."/>
            <person name="Schroettner P."/>
        </authorList>
    </citation>
    <scope>NUCLEOTIDE SEQUENCE</scope>
    <source>
        <strain evidence="3">DSM 100917</strain>
    </source>
</reference>
<dbReference type="EMBL" id="JAGIBU010000027">
    <property type="protein sequence ID" value="MBS7825529.1"/>
    <property type="molecule type" value="Genomic_DNA"/>
</dbReference>
<dbReference type="NCBIfam" id="NF038290">
    <property type="entry name" value="repM_Acin"/>
    <property type="match status" value="1"/>
</dbReference>
<gene>
    <name evidence="3" type="primary">repM</name>
    <name evidence="3" type="ORF">J7561_10065</name>
</gene>
<sequence>MEENNDLVIKSNSLATASYNLTVIEFRILQMVFAEISKEKSSDHFHAAHEFRVYAKEYASLFNVSDNTAYESLQYAANRLFNRYFSFYILARKENVKLRWIQKVIYSDANGYIGLQLTSDVLAMVGRTPSYFTRYKIKQITNLTSIYALKLYEVISSYSGMIKCTPIIEINELRGILGVEEHEYLRMDNFKARVLDVAIKQINDHSNFQIEYKQHKKGRAIYGFSFDFIEFKEKSQVRDPNTIDWVDEQNQQASKPKRKKISEFEASQLAKPGEEWPDLLKRIGSKYHVVFNKENNK</sequence>
<dbReference type="Pfam" id="PF21205">
    <property type="entry name" value="Rep3_C"/>
    <property type="match status" value="1"/>
</dbReference>
<dbReference type="AlphaFoldDB" id="A0AB35C0S5"/>
<dbReference type="GO" id="GO:0003887">
    <property type="term" value="F:DNA-directed DNA polymerase activity"/>
    <property type="evidence" value="ECO:0007669"/>
    <property type="project" value="InterPro"/>
</dbReference>
<evidence type="ECO:0000259" key="2">
    <source>
        <dbReference type="Pfam" id="PF01051"/>
    </source>
</evidence>
<evidence type="ECO:0000313" key="4">
    <source>
        <dbReference type="Proteomes" id="UP000680020"/>
    </source>
</evidence>
<dbReference type="Proteomes" id="UP000680020">
    <property type="component" value="Unassembled WGS sequence"/>
</dbReference>
<dbReference type="InterPro" id="IPR036390">
    <property type="entry name" value="WH_DNA-bd_sf"/>
</dbReference>
<comment type="caution">
    <text evidence="3">The sequence shown here is derived from an EMBL/GenBank/DDBJ whole genome shotgun (WGS) entry which is preliminary data.</text>
</comment>
<evidence type="ECO:0000313" key="3">
    <source>
        <dbReference type="EMBL" id="MBS7825529.1"/>
    </source>
</evidence>
<organism evidence="3 4">
    <name type="scientific">Wohlfahrtiimonas chitiniclastica</name>
    <dbReference type="NCBI Taxonomy" id="400946"/>
    <lineage>
        <taxon>Bacteria</taxon>
        <taxon>Pseudomonadati</taxon>
        <taxon>Pseudomonadota</taxon>
        <taxon>Gammaproteobacteria</taxon>
        <taxon>Cardiobacteriales</taxon>
        <taxon>Ignatzschineriaceae</taxon>
        <taxon>Wohlfahrtiimonas</taxon>
    </lineage>
</organism>
<comment type="similarity">
    <text evidence="1">Belongs to the initiator RepB protein family.</text>
</comment>
<dbReference type="SUPFAM" id="SSF46785">
    <property type="entry name" value="Winged helix' DNA-binding domain"/>
    <property type="match status" value="2"/>
</dbReference>
<protein>
    <submittedName>
        <fullName evidence="3">Replication initiation protein RepM</fullName>
    </submittedName>
</protein>
<dbReference type="InterPro" id="IPR036388">
    <property type="entry name" value="WH-like_DNA-bd_sf"/>
</dbReference>